<comment type="caution">
    <text evidence="2">The sequence shown here is derived from an EMBL/GenBank/DDBJ whole genome shotgun (WGS) entry which is preliminary data.</text>
</comment>
<dbReference type="RefSeq" id="WP_111322720.1">
    <property type="nucleotide sequence ID" value="NZ_BIFX01000001.1"/>
</dbReference>
<dbReference type="SUPFAM" id="SSF53697">
    <property type="entry name" value="SIS domain"/>
    <property type="match status" value="1"/>
</dbReference>
<sequence length="340" mass="38145">MLQLDKSKVDFLVTSSMVGEVESFLESGKAKVQEIVKQLIARQIDTFYFVGCGSSMAVGDAAKYLLDKYSTLNAHVYTGWEFVDHTPLRVNEKSAVIVISHSGTTEEVVKALRIANERGAATISIVNEREGNPLGAEGQFVLDYNAHAMWECHLLAVYFLACFFIQETQPSAEVEKILADIPKLPAVLGYHIEHYEETARKLAEQTTAWKGFYTVAAGPLVPLAYKEGVITNMEFMWGHGAVIESGEFRHGPLEITEAGVPFVFLLGTDASRHITERALNFVRKYKGETIVFDYQELAQGLHPDLAPMVMFVPLEWFSYYFAVVHDHNPDNRRYYGVVAY</sequence>
<dbReference type="InterPro" id="IPR035490">
    <property type="entry name" value="GlmS/FrlB_SIS"/>
</dbReference>
<organism evidence="2 3">
    <name type="scientific">Thermosporothrix hazakensis</name>
    <dbReference type="NCBI Taxonomy" id="644383"/>
    <lineage>
        <taxon>Bacteria</taxon>
        <taxon>Bacillati</taxon>
        <taxon>Chloroflexota</taxon>
        <taxon>Ktedonobacteria</taxon>
        <taxon>Ktedonobacterales</taxon>
        <taxon>Thermosporotrichaceae</taxon>
        <taxon>Thermosporothrix</taxon>
    </lineage>
</organism>
<proteinExistence type="predicted"/>
<name>A0A326UFK2_THEHA</name>
<gene>
    <name evidence="2" type="ORF">EI42_02677</name>
</gene>
<evidence type="ECO:0000259" key="1">
    <source>
        <dbReference type="PROSITE" id="PS51464"/>
    </source>
</evidence>
<dbReference type="OrthoDB" id="9771734at2"/>
<dbReference type="GO" id="GO:0006002">
    <property type="term" value="P:fructose 6-phosphate metabolic process"/>
    <property type="evidence" value="ECO:0007669"/>
    <property type="project" value="TreeGrafter"/>
</dbReference>
<dbReference type="GO" id="GO:0006047">
    <property type="term" value="P:UDP-N-acetylglucosamine metabolic process"/>
    <property type="evidence" value="ECO:0007669"/>
    <property type="project" value="TreeGrafter"/>
</dbReference>
<dbReference type="InterPro" id="IPR046348">
    <property type="entry name" value="SIS_dom_sf"/>
</dbReference>
<accession>A0A326UFK2</accession>
<dbReference type="Gene3D" id="3.40.50.10490">
    <property type="entry name" value="Glucose-6-phosphate isomerase like protein, domain 1"/>
    <property type="match status" value="2"/>
</dbReference>
<dbReference type="GO" id="GO:0006487">
    <property type="term" value="P:protein N-linked glycosylation"/>
    <property type="evidence" value="ECO:0007669"/>
    <property type="project" value="TreeGrafter"/>
</dbReference>
<dbReference type="GO" id="GO:0004360">
    <property type="term" value="F:glutamine-fructose-6-phosphate transaminase (isomerizing) activity"/>
    <property type="evidence" value="ECO:0007669"/>
    <property type="project" value="TreeGrafter"/>
</dbReference>
<dbReference type="AlphaFoldDB" id="A0A326UFK2"/>
<dbReference type="PROSITE" id="PS51464">
    <property type="entry name" value="SIS"/>
    <property type="match status" value="1"/>
</dbReference>
<evidence type="ECO:0000313" key="3">
    <source>
        <dbReference type="Proteomes" id="UP000248806"/>
    </source>
</evidence>
<dbReference type="EMBL" id="QKUF01000008">
    <property type="protein sequence ID" value="PZW29383.1"/>
    <property type="molecule type" value="Genomic_DNA"/>
</dbReference>
<evidence type="ECO:0000313" key="2">
    <source>
        <dbReference type="EMBL" id="PZW29383.1"/>
    </source>
</evidence>
<dbReference type="PANTHER" id="PTHR10937">
    <property type="entry name" value="GLUCOSAMINE--FRUCTOSE-6-PHOSPHATE AMINOTRANSFERASE, ISOMERIZING"/>
    <property type="match status" value="1"/>
</dbReference>
<dbReference type="InterPro" id="IPR001347">
    <property type="entry name" value="SIS_dom"/>
</dbReference>
<dbReference type="GO" id="GO:0097367">
    <property type="term" value="F:carbohydrate derivative binding"/>
    <property type="evidence" value="ECO:0007669"/>
    <property type="project" value="InterPro"/>
</dbReference>
<dbReference type="Proteomes" id="UP000248806">
    <property type="component" value="Unassembled WGS sequence"/>
</dbReference>
<protein>
    <submittedName>
        <fullName evidence="2">Fructoselysine 6-phosphate deglycase</fullName>
    </submittedName>
</protein>
<dbReference type="PANTHER" id="PTHR10937:SF14">
    <property type="entry name" value="FRUCTOSELYSINE 6-PHOSPHATE DEGLYCASE"/>
    <property type="match status" value="1"/>
</dbReference>
<feature type="domain" description="SIS" evidence="1">
    <location>
        <begin position="36"/>
        <end position="170"/>
    </location>
</feature>
<dbReference type="Pfam" id="PF01380">
    <property type="entry name" value="SIS"/>
    <property type="match status" value="1"/>
</dbReference>
<keyword evidence="3" id="KW-1185">Reference proteome</keyword>
<dbReference type="CDD" id="cd05009">
    <property type="entry name" value="SIS_GlmS_GlmD_2"/>
    <property type="match status" value="1"/>
</dbReference>
<reference evidence="2 3" key="1">
    <citation type="submission" date="2018-06" db="EMBL/GenBank/DDBJ databases">
        <title>Genomic Encyclopedia of Archaeal and Bacterial Type Strains, Phase II (KMG-II): from individual species to whole genera.</title>
        <authorList>
            <person name="Goeker M."/>
        </authorList>
    </citation>
    <scope>NUCLEOTIDE SEQUENCE [LARGE SCALE GENOMIC DNA]</scope>
    <source>
        <strain evidence="2 3">ATCC BAA-1881</strain>
    </source>
</reference>